<comment type="caution">
    <text evidence="3">The sequence shown here is derived from an EMBL/GenBank/DDBJ whole genome shotgun (WGS) entry which is preliminary data.</text>
</comment>
<evidence type="ECO:0000256" key="2">
    <source>
        <dbReference type="SAM" id="SignalP"/>
    </source>
</evidence>
<name>A0A4R0YPP3_9GAMM</name>
<sequence length="254" mass="27434">MLALLISLAIFIAACASLHAGRSIAARMPQVHLTYEAQKSAQFGIGMMATLMALVLGFMVTSARATFDRANEDVIAVATNLVLADRALSGYGEQAQPMRVQLRHFLDTAASGLEADDKTRGVIFRTPHTNLSLITQLQGNILTLEPHSDAQLWFRGRALQLTTDLAHARVLTSEDGHSSEPVPLLCAIGVWVVLIFIGIGIYSTHNRAVMVVMLFCALAYAGAIFLILELEDPYGGILRVSGEPLLHATAELKL</sequence>
<feature type="transmembrane region" description="Helical" evidence="1">
    <location>
        <begin position="208"/>
        <end position="228"/>
    </location>
</feature>
<keyword evidence="4" id="KW-1185">Reference proteome</keyword>
<keyword evidence="1" id="KW-1133">Transmembrane helix</keyword>
<dbReference type="InterPro" id="IPR025333">
    <property type="entry name" value="DUF4239"/>
</dbReference>
<keyword evidence="1" id="KW-0812">Transmembrane</keyword>
<evidence type="ECO:0000256" key="1">
    <source>
        <dbReference type="SAM" id="Phobius"/>
    </source>
</evidence>
<gene>
    <name evidence="3" type="ORF">EZM97_24030</name>
</gene>
<dbReference type="AlphaFoldDB" id="A0A4R0YPP3"/>
<proteinExistence type="predicted"/>
<evidence type="ECO:0008006" key="5">
    <source>
        <dbReference type="Google" id="ProtNLM"/>
    </source>
</evidence>
<feature type="transmembrane region" description="Helical" evidence="1">
    <location>
        <begin position="41"/>
        <end position="60"/>
    </location>
</feature>
<protein>
    <recommendedName>
        <fullName evidence="5">DUF4239 domain-containing protein</fullName>
    </recommendedName>
</protein>
<dbReference type="Pfam" id="PF14023">
    <property type="entry name" value="Bestrophin-like"/>
    <property type="match status" value="1"/>
</dbReference>
<reference evidence="3 4" key="1">
    <citation type="submission" date="2019-02" db="EMBL/GenBank/DDBJ databases">
        <title>Dyella amyloliquefaciens sp. nov., isolated from forest soil.</title>
        <authorList>
            <person name="Gao Z.-H."/>
            <person name="Qiu L.-H."/>
        </authorList>
    </citation>
    <scope>NUCLEOTIDE SEQUENCE [LARGE SCALE GENOMIC DNA]</scope>
    <source>
        <strain evidence="3 4">KACC 12747</strain>
    </source>
</reference>
<evidence type="ECO:0000313" key="3">
    <source>
        <dbReference type="EMBL" id="TCI07753.1"/>
    </source>
</evidence>
<accession>A0A4R0YPP3</accession>
<evidence type="ECO:0000313" key="4">
    <source>
        <dbReference type="Proteomes" id="UP000291822"/>
    </source>
</evidence>
<keyword evidence="1" id="KW-0472">Membrane</keyword>
<dbReference type="EMBL" id="SJTG01000004">
    <property type="protein sequence ID" value="TCI07753.1"/>
    <property type="molecule type" value="Genomic_DNA"/>
</dbReference>
<dbReference type="RefSeq" id="WP_131152305.1">
    <property type="nucleotide sequence ID" value="NZ_SJTG01000004.1"/>
</dbReference>
<dbReference type="Proteomes" id="UP000291822">
    <property type="component" value="Unassembled WGS sequence"/>
</dbReference>
<keyword evidence="2" id="KW-0732">Signal</keyword>
<feature type="signal peptide" evidence="2">
    <location>
        <begin position="1"/>
        <end position="20"/>
    </location>
</feature>
<organism evidence="3 4">
    <name type="scientific">Dyella soli</name>
    <dbReference type="NCBI Taxonomy" id="522319"/>
    <lineage>
        <taxon>Bacteria</taxon>
        <taxon>Pseudomonadati</taxon>
        <taxon>Pseudomonadota</taxon>
        <taxon>Gammaproteobacteria</taxon>
        <taxon>Lysobacterales</taxon>
        <taxon>Rhodanobacteraceae</taxon>
        <taxon>Dyella</taxon>
    </lineage>
</organism>
<feature type="transmembrane region" description="Helical" evidence="1">
    <location>
        <begin position="182"/>
        <end position="202"/>
    </location>
</feature>
<feature type="chain" id="PRO_5020697828" description="DUF4239 domain-containing protein" evidence="2">
    <location>
        <begin position="21"/>
        <end position="254"/>
    </location>
</feature>